<protein>
    <recommendedName>
        <fullName evidence="16">UDP-N-acetylenolpyruvoylglucosamine reductase</fullName>
        <ecNumber evidence="16">1.3.1.98</ecNumber>
    </recommendedName>
    <alternativeName>
        <fullName evidence="16">UDP-N-acetylmuramate dehydrogenase</fullName>
    </alternativeName>
</protein>
<dbReference type="InterPro" id="IPR016167">
    <property type="entry name" value="FAD-bd_PCMH_sub1"/>
</dbReference>
<evidence type="ECO:0000256" key="14">
    <source>
        <dbReference type="ARBA" id="ARBA00023316"/>
    </source>
</evidence>
<dbReference type="GO" id="GO:0008360">
    <property type="term" value="P:regulation of cell shape"/>
    <property type="evidence" value="ECO:0007669"/>
    <property type="project" value="UniProtKB-KW"/>
</dbReference>
<dbReference type="PROSITE" id="PS51387">
    <property type="entry name" value="FAD_PCMH"/>
    <property type="match status" value="1"/>
</dbReference>
<gene>
    <name evidence="16" type="primary">murB</name>
    <name evidence="18" type="ORF">A2V97_00375</name>
</gene>
<dbReference type="InterPro" id="IPR036318">
    <property type="entry name" value="FAD-bd_PCMH-like_sf"/>
</dbReference>
<dbReference type="SUPFAM" id="SSF56194">
    <property type="entry name" value="Uridine diphospho-N-Acetylenolpyruvylglucosamine reductase, MurB, C-terminal domain"/>
    <property type="match status" value="1"/>
</dbReference>
<dbReference type="HAMAP" id="MF_00037">
    <property type="entry name" value="MurB"/>
    <property type="match status" value="1"/>
</dbReference>
<keyword evidence="10 16" id="KW-0133">Cell shape</keyword>
<accession>A0A1F7XJK4</accession>
<keyword evidence="5 16" id="KW-0963">Cytoplasm</keyword>
<dbReference type="PANTHER" id="PTHR21071:SF4">
    <property type="entry name" value="UDP-N-ACETYLENOLPYRUVOYLGLUCOSAMINE REDUCTASE"/>
    <property type="match status" value="1"/>
</dbReference>
<comment type="caution">
    <text evidence="18">The sequence shown here is derived from an EMBL/GenBank/DDBJ whole genome shotgun (WGS) entry which is preliminary data.</text>
</comment>
<keyword evidence="11 16" id="KW-0573">Peptidoglycan synthesis</keyword>
<feature type="domain" description="FAD-binding PCMH-type" evidence="17">
    <location>
        <begin position="28"/>
        <end position="191"/>
    </location>
</feature>
<dbReference type="EC" id="1.3.1.98" evidence="16"/>
<feature type="active site" description="Proton donor" evidence="16">
    <location>
        <position position="220"/>
    </location>
</feature>
<evidence type="ECO:0000256" key="8">
    <source>
        <dbReference type="ARBA" id="ARBA00022827"/>
    </source>
</evidence>
<comment type="similarity">
    <text evidence="16">Belongs to the MurB family.</text>
</comment>
<sequence>MKKLEEFIKENRLKGFKSEPMSKHTTLQIGGPSKMLIEVSGEETLLKLLQELIPQEKFIVIGEGSDLLVSDKGYDGVVIVNRVEGISKENGHFEVKAGTSLAEFIDFVNRSGSQGIESMAGIPGTVGGAIYGNAGAYGQAICDHLKSVKFFKDGKVVIWKKRRLRFSYRESVFKGHKSWIILSATFQFPKGKSSELVSKSKEIIAMRAGKYPEGVRCPGSFFKNVLLKDVSAESLKRIPEDKIIFGKIPSGYLMQSVGAIGARKGRVEIAEYHGNLIINLGGGKAKDFIDLANFYRDKVEKKFGIKLEPEVQLIGFN</sequence>
<dbReference type="Gene3D" id="3.90.78.10">
    <property type="entry name" value="UDP-N-acetylenolpyruvoylglucosamine reductase, C-terminal domain"/>
    <property type="match status" value="1"/>
</dbReference>
<dbReference type="InterPro" id="IPR011601">
    <property type="entry name" value="MurB_C"/>
</dbReference>
<evidence type="ECO:0000313" key="19">
    <source>
        <dbReference type="Proteomes" id="UP000177382"/>
    </source>
</evidence>
<feature type="active site" evidence="16">
    <location>
        <position position="169"/>
    </location>
</feature>
<evidence type="ECO:0000256" key="12">
    <source>
        <dbReference type="ARBA" id="ARBA00023002"/>
    </source>
</evidence>
<evidence type="ECO:0000256" key="16">
    <source>
        <dbReference type="HAMAP-Rule" id="MF_00037"/>
    </source>
</evidence>
<evidence type="ECO:0000256" key="9">
    <source>
        <dbReference type="ARBA" id="ARBA00022857"/>
    </source>
</evidence>
<evidence type="ECO:0000256" key="4">
    <source>
        <dbReference type="ARBA" id="ARBA00004752"/>
    </source>
</evidence>
<dbReference type="GO" id="GO:0071555">
    <property type="term" value="P:cell wall organization"/>
    <property type="evidence" value="ECO:0007669"/>
    <property type="project" value="UniProtKB-KW"/>
</dbReference>
<dbReference type="UniPathway" id="UPA00219"/>
<evidence type="ECO:0000256" key="11">
    <source>
        <dbReference type="ARBA" id="ARBA00022984"/>
    </source>
</evidence>
<evidence type="ECO:0000256" key="7">
    <source>
        <dbReference type="ARBA" id="ARBA00022630"/>
    </source>
</evidence>
<comment type="catalytic activity">
    <reaction evidence="15 16">
        <text>UDP-N-acetyl-alpha-D-muramate + NADP(+) = UDP-N-acetyl-3-O-(1-carboxyvinyl)-alpha-D-glucosamine + NADPH + H(+)</text>
        <dbReference type="Rhea" id="RHEA:12248"/>
        <dbReference type="ChEBI" id="CHEBI:15378"/>
        <dbReference type="ChEBI" id="CHEBI:57783"/>
        <dbReference type="ChEBI" id="CHEBI:58349"/>
        <dbReference type="ChEBI" id="CHEBI:68483"/>
        <dbReference type="ChEBI" id="CHEBI:70757"/>
        <dbReference type="EC" id="1.3.1.98"/>
    </reaction>
</comment>
<dbReference type="InterPro" id="IPR036635">
    <property type="entry name" value="MurB_C_sf"/>
</dbReference>
<feature type="active site" evidence="16">
    <location>
        <position position="310"/>
    </location>
</feature>
<dbReference type="NCBIfam" id="TIGR00179">
    <property type="entry name" value="murB"/>
    <property type="match status" value="1"/>
</dbReference>
<keyword evidence="12 16" id="KW-0560">Oxidoreductase</keyword>
<evidence type="ECO:0000256" key="6">
    <source>
        <dbReference type="ARBA" id="ARBA00022618"/>
    </source>
</evidence>
<comment type="function">
    <text evidence="2 16">Cell wall formation.</text>
</comment>
<dbReference type="EMBL" id="MGFX01000007">
    <property type="protein sequence ID" value="OGM15180.1"/>
    <property type="molecule type" value="Genomic_DNA"/>
</dbReference>
<comment type="subcellular location">
    <subcellularLocation>
        <location evidence="3 16">Cytoplasm</location>
    </subcellularLocation>
</comment>
<organism evidence="18 19">
    <name type="scientific">Candidatus Woesebacteria bacterium RBG_16_42_24</name>
    <dbReference type="NCBI Taxonomy" id="1802485"/>
    <lineage>
        <taxon>Bacteria</taxon>
        <taxon>Candidatus Woeseibacteriota</taxon>
    </lineage>
</organism>
<keyword evidence="14 16" id="KW-0961">Cell wall biogenesis/degradation</keyword>
<dbReference type="InterPro" id="IPR006094">
    <property type="entry name" value="Oxid_FAD_bind_N"/>
</dbReference>
<reference evidence="18 19" key="1">
    <citation type="journal article" date="2016" name="Nat. Commun.">
        <title>Thousands of microbial genomes shed light on interconnected biogeochemical processes in an aquifer system.</title>
        <authorList>
            <person name="Anantharaman K."/>
            <person name="Brown C.T."/>
            <person name="Hug L.A."/>
            <person name="Sharon I."/>
            <person name="Castelle C.J."/>
            <person name="Probst A.J."/>
            <person name="Thomas B.C."/>
            <person name="Singh A."/>
            <person name="Wilkins M.J."/>
            <person name="Karaoz U."/>
            <person name="Brodie E.L."/>
            <person name="Williams K.H."/>
            <person name="Hubbard S.S."/>
            <person name="Banfield J.F."/>
        </authorList>
    </citation>
    <scope>NUCLEOTIDE SEQUENCE [LARGE SCALE GENOMIC DNA]</scope>
</reference>
<evidence type="ECO:0000256" key="5">
    <source>
        <dbReference type="ARBA" id="ARBA00022490"/>
    </source>
</evidence>
<keyword evidence="6 16" id="KW-0132">Cell division</keyword>
<dbReference type="Gene3D" id="3.30.465.10">
    <property type="match status" value="1"/>
</dbReference>
<evidence type="ECO:0000256" key="3">
    <source>
        <dbReference type="ARBA" id="ARBA00004496"/>
    </source>
</evidence>
<proteinExistence type="inferred from homology"/>
<dbReference type="GO" id="GO:0071949">
    <property type="term" value="F:FAD binding"/>
    <property type="evidence" value="ECO:0007669"/>
    <property type="project" value="InterPro"/>
</dbReference>
<dbReference type="InterPro" id="IPR003170">
    <property type="entry name" value="MurB"/>
</dbReference>
<dbReference type="GO" id="GO:0009252">
    <property type="term" value="P:peptidoglycan biosynthetic process"/>
    <property type="evidence" value="ECO:0007669"/>
    <property type="project" value="UniProtKB-UniRule"/>
</dbReference>
<keyword evidence="7 16" id="KW-0285">Flavoprotein</keyword>
<evidence type="ECO:0000259" key="17">
    <source>
        <dbReference type="PROSITE" id="PS51387"/>
    </source>
</evidence>
<evidence type="ECO:0000313" key="18">
    <source>
        <dbReference type="EMBL" id="OGM15180.1"/>
    </source>
</evidence>
<evidence type="ECO:0000256" key="10">
    <source>
        <dbReference type="ARBA" id="ARBA00022960"/>
    </source>
</evidence>
<evidence type="ECO:0000256" key="13">
    <source>
        <dbReference type="ARBA" id="ARBA00023306"/>
    </source>
</evidence>
<keyword evidence="13 16" id="KW-0131">Cell cycle</keyword>
<dbReference type="Proteomes" id="UP000177382">
    <property type="component" value="Unassembled WGS sequence"/>
</dbReference>
<dbReference type="GO" id="GO:0051301">
    <property type="term" value="P:cell division"/>
    <property type="evidence" value="ECO:0007669"/>
    <property type="project" value="UniProtKB-KW"/>
</dbReference>
<name>A0A1F7XJK4_9BACT</name>
<dbReference type="Pfam" id="PF02873">
    <property type="entry name" value="MurB_C"/>
    <property type="match status" value="1"/>
</dbReference>
<evidence type="ECO:0000256" key="1">
    <source>
        <dbReference type="ARBA" id="ARBA00001974"/>
    </source>
</evidence>
<evidence type="ECO:0000256" key="2">
    <source>
        <dbReference type="ARBA" id="ARBA00003921"/>
    </source>
</evidence>
<keyword evidence="9 16" id="KW-0521">NADP</keyword>
<dbReference type="InterPro" id="IPR016169">
    <property type="entry name" value="FAD-bd_PCMH_sub2"/>
</dbReference>
<dbReference type="GO" id="GO:0005829">
    <property type="term" value="C:cytosol"/>
    <property type="evidence" value="ECO:0007669"/>
    <property type="project" value="TreeGrafter"/>
</dbReference>
<dbReference type="STRING" id="1802485.A2V97_00375"/>
<dbReference type="Pfam" id="PF01565">
    <property type="entry name" value="FAD_binding_4"/>
    <property type="match status" value="1"/>
</dbReference>
<keyword evidence="8 16" id="KW-0274">FAD</keyword>
<evidence type="ECO:0000256" key="15">
    <source>
        <dbReference type="ARBA" id="ARBA00048914"/>
    </source>
</evidence>
<dbReference type="GO" id="GO:0008762">
    <property type="term" value="F:UDP-N-acetylmuramate dehydrogenase activity"/>
    <property type="evidence" value="ECO:0007669"/>
    <property type="project" value="UniProtKB-UniRule"/>
</dbReference>
<dbReference type="SUPFAM" id="SSF56176">
    <property type="entry name" value="FAD-binding/transporter-associated domain-like"/>
    <property type="match status" value="1"/>
</dbReference>
<comment type="pathway">
    <text evidence="4 16">Cell wall biogenesis; peptidoglycan biosynthesis.</text>
</comment>
<dbReference type="PANTHER" id="PTHR21071">
    <property type="entry name" value="UDP-N-ACETYLENOLPYRUVOYLGLUCOSAMINE REDUCTASE"/>
    <property type="match status" value="1"/>
</dbReference>
<comment type="cofactor">
    <cofactor evidence="1 16">
        <name>FAD</name>
        <dbReference type="ChEBI" id="CHEBI:57692"/>
    </cofactor>
</comment>
<dbReference type="Gene3D" id="3.30.43.10">
    <property type="entry name" value="Uridine Diphospho-n-acetylenolpyruvylglucosamine Reductase, domain 2"/>
    <property type="match status" value="1"/>
</dbReference>
<dbReference type="InterPro" id="IPR016166">
    <property type="entry name" value="FAD-bd_PCMH"/>
</dbReference>
<dbReference type="AlphaFoldDB" id="A0A1F7XJK4"/>